<dbReference type="Pfam" id="PF12627">
    <property type="entry name" value="PolyA_pol_RNAbd"/>
    <property type="match status" value="1"/>
</dbReference>
<feature type="binding site" evidence="11">
    <location>
        <position position="23"/>
    </location>
    <ligand>
        <name>Mg(2+)</name>
        <dbReference type="ChEBI" id="CHEBI:18420"/>
    </ligand>
</feature>
<dbReference type="EC" id="3.1.3.-" evidence="11"/>
<keyword evidence="2 11" id="KW-0808">Transferase</keyword>
<evidence type="ECO:0000313" key="14">
    <source>
        <dbReference type="Proteomes" id="UP000217154"/>
    </source>
</evidence>
<evidence type="ECO:0000256" key="7">
    <source>
        <dbReference type="ARBA" id="ARBA00022800"/>
    </source>
</evidence>
<feature type="binding site" evidence="11">
    <location>
        <position position="149"/>
    </location>
    <ligand>
        <name>ATP</name>
        <dbReference type="ChEBI" id="CHEBI:30616"/>
    </ligand>
</feature>
<dbReference type="NCBIfam" id="NF008137">
    <property type="entry name" value="PRK10885.1"/>
    <property type="match status" value="1"/>
</dbReference>
<dbReference type="HAMAP" id="MF_01261">
    <property type="entry name" value="CCA_bact_type1"/>
    <property type="match status" value="1"/>
</dbReference>
<evidence type="ECO:0000256" key="9">
    <source>
        <dbReference type="ARBA" id="ARBA00022842"/>
    </source>
</evidence>
<comment type="miscellaneous">
    <text evidence="11">A single active site specifically recognizes both ATP and CTP and is responsible for their addition.</text>
</comment>
<dbReference type="EC" id="3.1.4.-" evidence="11"/>
<feature type="binding site" evidence="11">
    <location>
        <position position="11"/>
    </location>
    <ligand>
        <name>ATP</name>
        <dbReference type="ChEBI" id="CHEBI:30616"/>
    </ligand>
</feature>
<name>A0A250DEE7_9BURK</name>
<keyword evidence="1 11" id="KW-0533">Nickel</keyword>
<feature type="binding site" evidence="11">
    <location>
        <position position="152"/>
    </location>
    <ligand>
        <name>ATP</name>
        <dbReference type="ChEBI" id="CHEBI:30616"/>
    </ligand>
</feature>
<feature type="domain" description="HD" evidence="12">
    <location>
        <begin position="238"/>
        <end position="339"/>
    </location>
</feature>
<dbReference type="InterPro" id="IPR003607">
    <property type="entry name" value="HD/PDEase_dom"/>
</dbReference>
<dbReference type="CDD" id="cd00077">
    <property type="entry name" value="HDc"/>
    <property type="match status" value="1"/>
</dbReference>
<evidence type="ECO:0000256" key="3">
    <source>
        <dbReference type="ARBA" id="ARBA00022694"/>
    </source>
</evidence>
<dbReference type="GO" id="GO:0042245">
    <property type="term" value="P:RNA repair"/>
    <property type="evidence" value="ECO:0007669"/>
    <property type="project" value="UniProtKB-KW"/>
</dbReference>
<dbReference type="GO" id="GO:0000287">
    <property type="term" value="F:magnesium ion binding"/>
    <property type="evidence" value="ECO:0007669"/>
    <property type="project" value="UniProtKB-UniRule"/>
</dbReference>
<dbReference type="InterPro" id="IPR006674">
    <property type="entry name" value="HD_domain"/>
</dbReference>
<comment type="catalytic activity">
    <reaction evidence="11">
        <text>a tRNA with a 3' CCA end + 2 CTP + ATP = a tRNA with a 3' CCACCA end + 3 diphosphate</text>
        <dbReference type="Rhea" id="RHEA:76235"/>
        <dbReference type="Rhea" id="RHEA-COMP:10468"/>
        <dbReference type="Rhea" id="RHEA-COMP:18655"/>
        <dbReference type="ChEBI" id="CHEBI:30616"/>
        <dbReference type="ChEBI" id="CHEBI:33019"/>
        <dbReference type="ChEBI" id="CHEBI:37563"/>
        <dbReference type="ChEBI" id="CHEBI:83071"/>
        <dbReference type="ChEBI" id="CHEBI:195187"/>
    </reaction>
</comment>
<accession>A0A250DEE7</accession>
<dbReference type="InterPro" id="IPR032828">
    <property type="entry name" value="PolyA_RNA-bd"/>
</dbReference>
<dbReference type="GO" id="GO:0160016">
    <property type="term" value="F:CCACCA tRNA nucleotidyltransferase activity"/>
    <property type="evidence" value="ECO:0007669"/>
    <property type="project" value="RHEA"/>
</dbReference>
<protein>
    <recommendedName>
        <fullName evidence="11">Multifunctional CCA protein</fullName>
    </recommendedName>
    <domain>
        <recommendedName>
            <fullName evidence="11">CCA-adding enzyme</fullName>
            <ecNumber evidence="11">2.7.7.72</ecNumber>
        </recommendedName>
        <alternativeName>
            <fullName evidence="11">CCA tRNA nucleotidyltransferase</fullName>
        </alternativeName>
        <alternativeName>
            <fullName evidence="11">tRNA CCA-pyrophosphorylase</fullName>
        </alternativeName>
        <alternativeName>
            <fullName evidence="11">tRNA adenylyl-/cytidylyl-transferase</fullName>
        </alternativeName>
        <alternativeName>
            <fullName evidence="11">tRNA nucleotidyltransferase</fullName>
        </alternativeName>
        <alternativeName>
            <fullName evidence="11">tRNA-NT</fullName>
        </alternativeName>
    </domain>
    <domain>
        <recommendedName>
            <fullName evidence="11">2'-nucleotidase</fullName>
            <ecNumber evidence="11">3.1.3.-</ecNumber>
        </recommendedName>
    </domain>
    <domain>
        <recommendedName>
            <fullName evidence="11">2',3'-cyclic phosphodiesterase</fullName>
            <ecNumber evidence="11">3.1.4.-</ecNumber>
        </recommendedName>
    </domain>
    <domain>
        <recommendedName>
            <fullName evidence="11">Phosphatase</fullName>
        </recommendedName>
    </domain>
</protein>
<dbReference type="SUPFAM" id="SSF81301">
    <property type="entry name" value="Nucleotidyltransferase"/>
    <property type="match status" value="1"/>
</dbReference>
<keyword evidence="4 11" id="KW-0548">Nucleotidyltransferase</keyword>
<evidence type="ECO:0000256" key="10">
    <source>
        <dbReference type="ARBA" id="ARBA00022884"/>
    </source>
</evidence>
<dbReference type="GO" id="GO:0005524">
    <property type="term" value="F:ATP binding"/>
    <property type="evidence" value="ECO:0007669"/>
    <property type="project" value="UniProtKB-UniRule"/>
</dbReference>
<dbReference type="PIRSF" id="PIRSF000813">
    <property type="entry name" value="CCA_bact"/>
    <property type="match status" value="1"/>
</dbReference>
<evidence type="ECO:0000256" key="6">
    <source>
        <dbReference type="ARBA" id="ARBA00022741"/>
    </source>
</evidence>
<evidence type="ECO:0000256" key="4">
    <source>
        <dbReference type="ARBA" id="ARBA00022695"/>
    </source>
</evidence>
<evidence type="ECO:0000313" key="13">
    <source>
        <dbReference type="EMBL" id="ATA52642.1"/>
    </source>
</evidence>
<keyword evidence="8 11" id="KW-0067">ATP-binding</keyword>
<gene>
    <name evidence="11" type="primary">cca</name>
    <name evidence="13" type="ORF">CKY39_05015</name>
</gene>
<keyword evidence="11" id="KW-0511">Multifunctional enzyme</keyword>
<dbReference type="Gene3D" id="1.10.3090.10">
    <property type="entry name" value="cca-adding enzyme, domain 2"/>
    <property type="match status" value="1"/>
</dbReference>
<keyword evidence="11" id="KW-0378">Hydrolase</keyword>
<sequence>MNIFLVGGALRDRLLGRPVSDHDWLVVGATPEAMVARGYLPVGRDFPVFLHPRTREEYALARTERKSAPGYRGFVVHAAPDVTLEQDLARRDLTVNAIALPAEHVGADGSFEARPETLADPFHGQRDLRDKVLRHVTDAFREDPVRILRVARFAARFDDFTVAPETMALMREMVAAGEVDALVPERVWQELARGLMETRPSRMFEVLRDCGALAVLLPEVDRLWGVPQPAQHHPEIDTGVHLMMVLDTSARLGATLPVRFACLMHDLGKGTTPADMLPRHINHELRSVDLLQAVCERWRVPVELRELAEVVAREHGNIHRSGALDATPLVRLLERCDAFRKPARFAEALLACECDARGRLGFEDTAYPQRPRLLAVLAAAQAVATDVVAREAQQAGATGPRIGEAIHRARIAAVKASLPATDD</sequence>
<evidence type="ECO:0000259" key="12">
    <source>
        <dbReference type="PROSITE" id="PS51831"/>
    </source>
</evidence>
<organism evidence="13 14">
    <name type="scientific">Variovorax boronicumulans</name>
    <dbReference type="NCBI Taxonomy" id="436515"/>
    <lineage>
        <taxon>Bacteria</taxon>
        <taxon>Pseudomonadati</taxon>
        <taxon>Pseudomonadota</taxon>
        <taxon>Betaproteobacteria</taxon>
        <taxon>Burkholderiales</taxon>
        <taxon>Comamonadaceae</taxon>
        <taxon>Variovorax</taxon>
    </lineage>
</organism>
<dbReference type="Pfam" id="PF01966">
    <property type="entry name" value="HD"/>
    <property type="match status" value="1"/>
</dbReference>
<dbReference type="GO" id="GO:0016791">
    <property type="term" value="F:phosphatase activity"/>
    <property type="evidence" value="ECO:0007669"/>
    <property type="project" value="UniProtKB-UniRule"/>
</dbReference>
<feature type="binding site" evidence="11">
    <location>
        <position position="91"/>
    </location>
    <ligand>
        <name>CTP</name>
        <dbReference type="ChEBI" id="CHEBI:37563"/>
    </ligand>
</feature>
<dbReference type="PANTHER" id="PTHR47545">
    <property type="entry name" value="MULTIFUNCTIONAL CCA PROTEIN"/>
    <property type="match status" value="1"/>
</dbReference>
<dbReference type="EC" id="2.7.7.72" evidence="11"/>
<feature type="binding site" evidence="11">
    <location>
        <position position="91"/>
    </location>
    <ligand>
        <name>ATP</name>
        <dbReference type="ChEBI" id="CHEBI:30616"/>
    </ligand>
</feature>
<feature type="binding site" evidence="11">
    <location>
        <position position="21"/>
    </location>
    <ligand>
        <name>Mg(2+)</name>
        <dbReference type="ChEBI" id="CHEBI:18420"/>
    </ligand>
</feature>
<keyword evidence="7 11" id="KW-0692">RNA repair</keyword>
<comment type="cofactor">
    <cofactor evidence="11">
        <name>Ni(2+)</name>
        <dbReference type="ChEBI" id="CHEBI:49786"/>
    </cofactor>
    <text evidence="11">Nickel for phosphatase activity.</text>
</comment>
<dbReference type="EMBL" id="CP023284">
    <property type="protein sequence ID" value="ATA52642.1"/>
    <property type="molecule type" value="Genomic_DNA"/>
</dbReference>
<keyword evidence="10 11" id="KW-0694">RNA-binding</keyword>
<keyword evidence="3 11" id="KW-0819">tRNA processing</keyword>
<comment type="function">
    <text evidence="11">Catalyzes the addition and repair of the essential 3'-terminal CCA sequence in tRNAs without using a nucleic acid template. Adds these three nucleotides in the order of C, C, and A to the tRNA nucleotide-73, using CTP and ATP as substrates and producing inorganic pyrophosphate. tRNA 3'-terminal CCA addition is required both for tRNA processing and repair. Also involved in tRNA surveillance by mediating tandem CCA addition to generate a CCACCA at the 3' terminus of unstable tRNAs. While stable tRNAs receive only 3'-terminal CCA, unstable tRNAs are marked with CCACCA and rapidly degraded.</text>
</comment>
<comment type="subunit">
    <text evidence="11">Monomer. Can also form homodimers and oligomers.</text>
</comment>
<dbReference type="InterPro" id="IPR012006">
    <property type="entry name" value="CCA_bact"/>
</dbReference>
<comment type="domain">
    <text evidence="11">Comprises two domains: an N-terminal domain containing the nucleotidyltransferase activity and a C-terminal HD domain associated with both phosphodiesterase and phosphatase activities.</text>
</comment>
<dbReference type="PROSITE" id="PS51831">
    <property type="entry name" value="HD"/>
    <property type="match status" value="1"/>
</dbReference>
<evidence type="ECO:0000256" key="11">
    <source>
        <dbReference type="HAMAP-Rule" id="MF_01261"/>
    </source>
</evidence>
<dbReference type="Pfam" id="PF01743">
    <property type="entry name" value="PolyA_pol"/>
    <property type="match status" value="1"/>
</dbReference>
<dbReference type="GO" id="GO:0004810">
    <property type="term" value="F:CCA tRNA nucleotidyltransferase activity"/>
    <property type="evidence" value="ECO:0007669"/>
    <property type="project" value="UniProtKB-UniRule"/>
</dbReference>
<dbReference type="AlphaFoldDB" id="A0A250DEE7"/>
<dbReference type="GO" id="GO:0001680">
    <property type="term" value="P:tRNA 3'-terminal CCA addition"/>
    <property type="evidence" value="ECO:0007669"/>
    <property type="project" value="UniProtKB-UniRule"/>
</dbReference>
<dbReference type="KEGG" id="vbo:CKY39_05015"/>
<feature type="binding site" evidence="11">
    <location>
        <position position="149"/>
    </location>
    <ligand>
        <name>CTP</name>
        <dbReference type="ChEBI" id="CHEBI:37563"/>
    </ligand>
</feature>
<comment type="cofactor">
    <cofactor evidence="11">
        <name>Mg(2+)</name>
        <dbReference type="ChEBI" id="CHEBI:18420"/>
    </cofactor>
    <text evidence="11">Magnesium is required for nucleotidyltransferase activity.</text>
</comment>
<dbReference type="RefSeq" id="WP_095743653.1">
    <property type="nucleotide sequence ID" value="NZ_CP023284.1"/>
</dbReference>
<feature type="binding site" evidence="11">
    <location>
        <position position="152"/>
    </location>
    <ligand>
        <name>CTP</name>
        <dbReference type="ChEBI" id="CHEBI:37563"/>
    </ligand>
</feature>
<keyword evidence="5 11" id="KW-0479">Metal-binding</keyword>
<dbReference type="SUPFAM" id="SSF81891">
    <property type="entry name" value="Poly A polymerase C-terminal region-like"/>
    <property type="match status" value="1"/>
</dbReference>
<keyword evidence="9 11" id="KW-0460">Magnesium</keyword>
<dbReference type="InterPro" id="IPR050124">
    <property type="entry name" value="tRNA_CCA-adding_enzyme"/>
</dbReference>
<feature type="binding site" evidence="11">
    <location>
        <position position="8"/>
    </location>
    <ligand>
        <name>ATP</name>
        <dbReference type="ChEBI" id="CHEBI:30616"/>
    </ligand>
</feature>
<dbReference type="Gene3D" id="3.30.460.10">
    <property type="entry name" value="Beta Polymerase, domain 2"/>
    <property type="match status" value="1"/>
</dbReference>
<comment type="similarity">
    <text evidence="11">Belongs to the tRNA nucleotidyltransferase/poly(A) polymerase family. Bacterial CCA-adding enzyme type 1 subfamily.</text>
</comment>
<evidence type="ECO:0000256" key="5">
    <source>
        <dbReference type="ARBA" id="ARBA00022723"/>
    </source>
</evidence>
<dbReference type="GO" id="GO:0000049">
    <property type="term" value="F:tRNA binding"/>
    <property type="evidence" value="ECO:0007669"/>
    <property type="project" value="UniProtKB-UniRule"/>
</dbReference>
<dbReference type="InterPro" id="IPR002646">
    <property type="entry name" value="PolA_pol_head_dom"/>
</dbReference>
<dbReference type="PANTHER" id="PTHR47545:SF1">
    <property type="entry name" value="MULTIFUNCTIONAL CCA PROTEIN"/>
    <property type="match status" value="1"/>
</dbReference>
<dbReference type="Proteomes" id="UP000217154">
    <property type="component" value="Chromosome"/>
</dbReference>
<evidence type="ECO:0000256" key="1">
    <source>
        <dbReference type="ARBA" id="ARBA00022596"/>
    </source>
</evidence>
<comment type="catalytic activity">
    <reaction evidence="11">
        <text>a tRNA precursor + 2 CTP + ATP = a tRNA with a 3' CCA end + 3 diphosphate</text>
        <dbReference type="Rhea" id="RHEA:14433"/>
        <dbReference type="Rhea" id="RHEA-COMP:10465"/>
        <dbReference type="Rhea" id="RHEA-COMP:10468"/>
        <dbReference type="ChEBI" id="CHEBI:30616"/>
        <dbReference type="ChEBI" id="CHEBI:33019"/>
        <dbReference type="ChEBI" id="CHEBI:37563"/>
        <dbReference type="ChEBI" id="CHEBI:74896"/>
        <dbReference type="ChEBI" id="CHEBI:83071"/>
        <dbReference type="EC" id="2.7.7.72"/>
    </reaction>
</comment>
<keyword evidence="6 11" id="KW-0547">Nucleotide-binding</keyword>
<feature type="binding site" evidence="11">
    <location>
        <position position="11"/>
    </location>
    <ligand>
        <name>CTP</name>
        <dbReference type="ChEBI" id="CHEBI:37563"/>
    </ligand>
</feature>
<feature type="binding site" evidence="11">
    <location>
        <position position="8"/>
    </location>
    <ligand>
        <name>CTP</name>
        <dbReference type="ChEBI" id="CHEBI:37563"/>
    </ligand>
</feature>
<evidence type="ECO:0000256" key="8">
    <source>
        <dbReference type="ARBA" id="ARBA00022840"/>
    </source>
</evidence>
<evidence type="ECO:0000256" key="2">
    <source>
        <dbReference type="ARBA" id="ARBA00022679"/>
    </source>
</evidence>
<dbReference type="GO" id="GO:0004112">
    <property type="term" value="F:cyclic-nucleotide phosphodiesterase activity"/>
    <property type="evidence" value="ECO:0007669"/>
    <property type="project" value="UniProtKB-UniRule"/>
</dbReference>
<reference evidence="13 14" key="1">
    <citation type="submission" date="2017-09" db="EMBL/GenBank/DDBJ databases">
        <title>The diverse metabolic capabilities of V. boronicumulans make it an excellent choice for continued studies on novel biodegradation.</title>
        <authorList>
            <person name="Sun S."/>
        </authorList>
    </citation>
    <scope>NUCLEOTIDE SEQUENCE [LARGE SCALE GENOMIC DNA]</scope>
    <source>
        <strain evidence="13 14">J1</strain>
    </source>
</reference>
<proteinExistence type="inferred from homology"/>
<dbReference type="InterPro" id="IPR043519">
    <property type="entry name" value="NT_sf"/>
</dbReference>